<protein>
    <recommendedName>
        <fullName evidence="1">RNA-directed DNA polymerase</fullName>
        <ecNumber evidence="1">2.7.7.49</ecNumber>
    </recommendedName>
</protein>
<dbReference type="Proteomes" id="UP001549920">
    <property type="component" value="Unassembled WGS sequence"/>
</dbReference>
<dbReference type="SUPFAM" id="SSF53098">
    <property type="entry name" value="Ribonuclease H-like"/>
    <property type="match status" value="1"/>
</dbReference>
<dbReference type="PROSITE" id="PS50994">
    <property type="entry name" value="INTEGRASE"/>
    <property type="match status" value="1"/>
</dbReference>
<dbReference type="Gene3D" id="3.30.420.10">
    <property type="entry name" value="Ribonuclease H-like superfamily/Ribonuclease H"/>
    <property type="match status" value="1"/>
</dbReference>
<dbReference type="EC" id="2.7.7.49" evidence="1"/>
<evidence type="ECO:0000256" key="1">
    <source>
        <dbReference type="ARBA" id="ARBA00012493"/>
    </source>
</evidence>
<keyword evidence="5" id="KW-1185">Reference proteome</keyword>
<dbReference type="InterPro" id="IPR036397">
    <property type="entry name" value="RNaseH_sf"/>
</dbReference>
<dbReference type="Pfam" id="PF17921">
    <property type="entry name" value="Integrase_H2C2"/>
    <property type="match status" value="1"/>
</dbReference>
<reference evidence="4 5" key="1">
    <citation type="submission" date="2024-06" db="EMBL/GenBank/DDBJ databases">
        <title>A chromosome-level genome assembly of beet webworm, Loxostege sticticalis.</title>
        <authorList>
            <person name="Zhang Y."/>
        </authorList>
    </citation>
    <scope>NUCLEOTIDE SEQUENCE [LARGE SCALE GENOMIC DNA]</scope>
    <source>
        <strain evidence="4">AQ026</strain>
        <tissue evidence="4">Whole body</tissue>
    </source>
</reference>
<comment type="caution">
    <text evidence="4">The sequence shown here is derived from an EMBL/GenBank/DDBJ whole genome shotgun (WGS) entry which is preliminary data.</text>
</comment>
<proteinExistence type="predicted"/>
<gene>
    <name evidence="4" type="ORF">ABMA27_010728</name>
</gene>
<dbReference type="Gene3D" id="1.10.340.70">
    <property type="match status" value="1"/>
</dbReference>
<evidence type="ECO:0000256" key="2">
    <source>
        <dbReference type="SAM" id="MobiDB-lite"/>
    </source>
</evidence>
<organism evidence="4 5">
    <name type="scientific">Loxostege sticticalis</name>
    <name type="common">Beet webworm moth</name>
    <dbReference type="NCBI Taxonomy" id="481309"/>
    <lineage>
        <taxon>Eukaryota</taxon>
        <taxon>Metazoa</taxon>
        <taxon>Ecdysozoa</taxon>
        <taxon>Arthropoda</taxon>
        <taxon>Hexapoda</taxon>
        <taxon>Insecta</taxon>
        <taxon>Pterygota</taxon>
        <taxon>Neoptera</taxon>
        <taxon>Endopterygota</taxon>
        <taxon>Lepidoptera</taxon>
        <taxon>Glossata</taxon>
        <taxon>Ditrysia</taxon>
        <taxon>Pyraloidea</taxon>
        <taxon>Crambidae</taxon>
        <taxon>Pyraustinae</taxon>
        <taxon>Loxostege</taxon>
    </lineage>
</organism>
<sequence>MFIADYLSRNFLRDNLKVEPSLQELVHSFETELAISERRLENLRKATLEDTDLCKVIEWYKNGFPKSEKEIVNANWKQYYRLKDDLHVKNDILYFRDRIIIPKSMKNEILKCLHQGHVGIVKCKINAKKTMFWLGMSRDIEMFVLSCSLCEKYRNSNPKQTLIPHDIPNVPFYKIGMDICTFGKRDYLVVVDYFSKWIEVKTLISKTAQIIINKLKVIFATHGIPKYIVSDNMPFSSLEFKQFANNLDIELLTSSPRYPQSNGMSEKAVGIVKKMMRKCFEENSDINLALLNYRSSPVAGLNYSPAELLMSRSLRTTLPCTESFLKPKLPNDVYEQMNKSRDKTKEAYNRNAVTRKSFVNGENVRIQNRPDKVWYQGKVVGQEGQRSYWVKKEEGNVVRRNERHMLHSRNNFIDKPRISYSFGQNETQSVGPNVTSQRQSVGPNVTSQRQSVGPNVTSQRQSVGPNVTSQRQSVNPNVTSQSQSVGSNVTSQFTHDQSSSGTDYNVLVSRYGRVIKKPKRFLQ</sequence>
<feature type="domain" description="Integrase catalytic" evidence="3">
    <location>
        <begin position="154"/>
        <end position="327"/>
    </location>
</feature>
<dbReference type="InterPro" id="IPR041588">
    <property type="entry name" value="Integrase_H2C2"/>
</dbReference>
<dbReference type="InterPro" id="IPR001584">
    <property type="entry name" value="Integrase_cat-core"/>
</dbReference>
<dbReference type="PANTHER" id="PTHR37984:SF7">
    <property type="entry name" value="INTEGRASE CATALYTIC DOMAIN-CONTAINING PROTEIN"/>
    <property type="match status" value="1"/>
</dbReference>
<evidence type="ECO:0000313" key="4">
    <source>
        <dbReference type="EMBL" id="KAL0859596.1"/>
    </source>
</evidence>
<dbReference type="PANTHER" id="PTHR37984">
    <property type="entry name" value="PROTEIN CBG26694"/>
    <property type="match status" value="1"/>
</dbReference>
<feature type="region of interest" description="Disordered" evidence="2">
    <location>
        <begin position="423"/>
        <end position="503"/>
    </location>
</feature>
<evidence type="ECO:0000259" key="3">
    <source>
        <dbReference type="PROSITE" id="PS50994"/>
    </source>
</evidence>
<accession>A0ABR3H472</accession>
<dbReference type="InterPro" id="IPR012337">
    <property type="entry name" value="RNaseH-like_sf"/>
</dbReference>
<dbReference type="EMBL" id="JBEUOH010000027">
    <property type="protein sequence ID" value="KAL0859596.1"/>
    <property type="molecule type" value="Genomic_DNA"/>
</dbReference>
<evidence type="ECO:0000313" key="5">
    <source>
        <dbReference type="Proteomes" id="UP001549920"/>
    </source>
</evidence>
<dbReference type="InterPro" id="IPR050951">
    <property type="entry name" value="Retrovirus_Pol_polyprotein"/>
</dbReference>
<name>A0ABR3H472_LOXSC</name>